<dbReference type="EMBL" id="NOKQ01000217">
    <property type="protein sequence ID" value="OZS77800.1"/>
    <property type="molecule type" value="Genomic_DNA"/>
</dbReference>
<keyword evidence="1" id="KW-0812">Transmembrane</keyword>
<keyword evidence="1" id="KW-1133">Transmembrane helix</keyword>
<reference evidence="2 3" key="1">
    <citation type="submission" date="2017-07" db="EMBL/GenBank/DDBJ databases">
        <title>Tetzosporium hominis gen.nov. sp.nov.</title>
        <authorList>
            <person name="Tetz G."/>
            <person name="Tetz V."/>
        </authorList>
    </citation>
    <scope>NUCLEOTIDE SEQUENCE [LARGE SCALE GENOMIC DNA]</scope>
    <source>
        <strain evidence="2 3">VT-49</strain>
    </source>
</reference>
<evidence type="ECO:0000313" key="3">
    <source>
        <dbReference type="Proteomes" id="UP000217065"/>
    </source>
</evidence>
<dbReference type="RefSeq" id="WP_094942983.1">
    <property type="nucleotide sequence ID" value="NZ_NOKQ01000217.1"/>
</dbReference>
<evidence type="ECO:0000256" key="1">
    <source>
        <dbReference type="SAM" id="Phobius"/>
    </source>
</evidence>
<comment type="caution">
    <text evidence="2">The sequence shown here is derived from an EMBL/GenBank/DDBJ whole genome shotgun (WGS) entry which is preliminary data.</text>
</comment>
<accession>A0A264W2I9</accession>
<feature type="transmembrane region" description="Helical" evidence="1">
    <location>
        <begin position="7"/>
        <end position="27"/>
    </location>
</feature>
<organism evidence="2 3">
    <name type="scientific">Tetzosporium hominis</name>
    <dbReference type="NCBI Taxonomy" id="2020506"/>
    <lineage>
        <taxon>Bacteria</taxon>
        <taxon>Bacillati</taxon>
        <taxon>Bacillota</taxon>
        <taxon>Bacilli</taxon>
        <taxon>Bacillales</taxon>
        <taxon>Caryophanaceae</taxon>
        <taxon>Tetzosporium</taxon>
    </lineage>
</organism>
<feature type="transmembrane region" description="Helical" evidence="1">
    <location>
        <begin position="33"/>
        <end position="50"/>
    </location>
</feature>
<name>A0A264W2I9_9BACL</name>
<evidence type="ECO:0000313" key="2">
    <source>
        <dbReference type="EMBL" id="OZS77800.1"/>
    </source>
</evidence>
<proteinExistence type="predicted"/>
<protein>
    <submittedName>
        <fullName evidence="2">Uncharacterized protein</fullName>
    </submittedName>
</protein>
<dbReference type="AlphaFoldDB" id="A0A264W2I9"/>
<keyword evidence="1" id="KW-0472">Membrane</keyword>
<gene>
    <name evidence="2" type="ORF">CF394_08580</name>
</gene>
<sequence length="65" mass="7551">MKTVSKILMMVSLIAFLVAILYLFDLFIDRSTFYILLLIGGLALVFAECFQEKQRNYYKSYIGDV</sequence>
<dbReference type="Proteomes" id="UP000217065">
    <property type="component" value="Unassembled WGS sequence"/>
</dbReference>
<keyword evidence="3" id="KW-1185">Reference proteome</keyword>